<evidence type="ECO:0000313" key="2">
    <source>
        <dbReference type="EMBL" id="QSE97636.1"/>
    </source>
</evidence>
<dbReference type="InterPro" id="IPR036779">
    <property type="entry name" value="LysM_dom_sf"/>
</dbReference>
<dbReference type="InterPro" id="IPR018392">
    <property type="entry name" value="LysM"/>
</dbReference>
<dbReference type="Gene3D" id="1.10.530.10">
    <property type="match status" value="1"/>
</dbReference>
<dbReference type="PANTHER" id="PTHR33734:SF22">
    <property type="entry name" value="MEMBRANE-BOUND LYTIC MUREIN TRANSGLYCOSYLASE D"/>
    <property type="match status" value="1"/>
</dbReference>
<organism evidence="2 3">
    <name type="scientific">Fulvivirga lutea</name>
    <dbReference type="NCBI Taxonomy" id="2810512"/>
    <lineage>
        <taxon>Bacteria</taxon>
        <taxon>Pseudomonadati</taxon>
        <taxon>Bacteroidota</taxon>
        <taxon>Cytophagia</taxon>
        <taxon>Cytophagales</taxon>
        <taxon>Fulvivirgaceae</taxon>
        <taxon>Fulvivirga</taxon>
    </lineage>
</organism>
<dbReference type="EMBL" id="CP070608">
    <property type="protein sequence ID" value="QSE97636.1"/>
    <property type="molecule type" value="Genomic_DNA"/>
</dbReference>
<reference evidence="2" key="1">
    <citation type="submission" date="2021-02" db="EMBL/GenBank/DDBJ databases">
        <title>Fulvivirga sp. S481 isolated from sea water.</title>
        <authorList>
            <person name="Bae S.S."/>
            <person name="Baek K."/>
        </authorList>
    </citation>
    <scope>NUCLEOTIDE SEQUENCE</scope>
    <source>
        <strain evidence="2">S481</strain>
    </source>
</reference>
<name>A0A974WG39_9BACT</name>
<dbReference type="PROSITE" id="PS51782">
    <property type="entry name" value="LYSM"/>
    <property type="match status" value="3"/>
</dbReference>
<evidence type="ECO:0000313" key="3">
    <source>
        <dbReference type="Proteomes" id="UP000662783"/>
    </source>
</evidence>
<feature type="domain" description="LysM" evidence="1">
    <location>
        <begin position="585"/>
        <end position="628"/>
    </location>
</feature>
<dbReference type="SMART" id="SM00257">
    <property type="entry name" value="LysM"/>
    <property type="match status" value="3"/>
</dbReference>
<dbReference type="SUPFAM" id="SSF54106">
    <property type="entry name" value="LysM domain"/>
    <property type="match status" value="3"/>
</dbReference>
<protein>
    <submittedName>
        <fullName evidence="2">LysM peptidoglycan-binding domain-containing protein</fullName>
    </submittedName>
</protein>
<dbReference type="Gene3D" id="3.10.350.10">
    <property type="entry name" value="LysM domain"/>
    <property type="match status" value="3"/>
</dbReference>
<dbReference type="RefSeq" id="WP_205722145.1">
    <property type="nucleotide sequence ID" value="NZ_CP070608.1"/>
</dbReference>
<dbReference type="AlphaFoldDB" id="A0A974WG39"/>
<dbReference type="InterPro" id="IPR023346">
    <property type="entry name" value="Lysozyme-like_dom_sf"/>
</dbReference>
<dbReference type="CDD" id="cd16894">
    <property type="entry name" value="MltD-like"/>
    <property type="match status" value="1"/>
</dbReference>
<gene>
    <name evidence="2" type="ORF">JR347_00690</name>
</gene>
<dbReference type="InterPro" id="IPR008258">
    <property type="entry name" value="Transglycosylase_SLT_dom_1"/>
</dbReference>
<proteinExistence type="predicted"/>
<dbReference type="SUPFAM" id="SSF53955">
    <property type="entry name" value="Lysozyme-like"/>
    <property type="match status" value="1"/>
</dbReference>
<dbReference type="GO" id="GO:0008932">
    <property type="term" value="F:lytic endotransglycosylase activity"/>
    <property type="evidence" value="ECO:0007669"/>
    <property type="project" value="TreeGrafter"/>
</dbReference>
<evidence type="ECO:0000259" key="1">
    <source>
        <dbReference type="PROSITE" id="PS51782"/>
    </source>
</evidence>
<accession>A0A974WG39</accession>
<feature type="domain" description="LysM" evidence="1">
    <location>
        <begin position="371"/>
        <end position="415"/>
    </location>
</feature>
<dbReference type="CDD" id="cd00118">
    <property type="entry name" value="LysM"/>
    <property type="match status" value="2"/>
</dbReference>
<feature type="domain" description="LysM" evidence="1">
    <location>
        <begin position="514"/>
        <end position="558"/>
    </location>
</feature>
<keyword evidence="3" id="KW-1185">Reference proteome</keyword>
<dbReference type="Pfam" id="PF01464">
    <property type="entry name" value="SLT"/>
    <property type="match status" value="1"/>
</dbReference>
<dbReference type="Proteomes" id="UP000662783">
    <property type="component" value="Chromosome"/>
</dbReference>
<dbReference type="PANTHER" id="PTHR33734">
    <property type="entry name" value="LYSM DOMAIN-CONTAINING GPI-ANCHORED PROTEIN 2"/>
    <property type="match status" value="1"/>
</dbReference>
<sequence>MRILFLSCLLLAGYYSNAQQKRVPSRMEFAGIKLRIMDDAREEIQKDVDALTASPKYFEIKAERARTYFPIIERIFREEGLPDDFKYLCLQESALISDAVSSSNAVGYWQFKDFTAVEVGMRVDKYVDERKNIVASTRGAAKYMHNNNQFFDNWLHALQAYQMGAGGAMKVLKGQEGAKSMTIDKKTYWYVKKYLAHKIAFEGSTDQKGEIVISEYYDGAGKSLKEIANETGLDVEEVEKYNKWLSKGKIPDDKPYAVILPKAGLDTSAPVLAAEKPKKQVEQKQVEYTFDEPGEFPRIEDDIEARAGKIVEINGLPGIVAGMNDKIPELAKKADISLSKFLKYNDLGIDGKLIPGQVYYMKKKRGKAKAYYHVLQPDETLWSVSQKFGIKLKKLKVKNRIKDDTKITPGRVLWLRFIRPAKIPIEYREVEEPVKVELEQPIVIEKPKEKVVAKEIVADEVSIDSVKTSQTDTVQVELENIEVDSTAAEEETVVNLKDEEIDAKEEKSEQGFLKIHEVQLGQTYYAISKIYDVSVFEILDWNNLTISDKLSVGQKVIVYVRDEPVEKNESATPANESSDSTTKFIEHEVKEGDTLYKIARMYNVSVQDIMRWNSKEDFNIGYGEKLKIQVAETEN</sequence>
<dbReference type="Pfam" id="PF01476">
    <property type="entry name" value="LysM"/>
    <property type="match status" value="3"/>
</dbReference>
<dbReference type="KEGG" id="fuv:JR347_00690"/>